<comment type="caution">
    <text evidence="13">Lacks conserved residue(s) required for the propagation of feature annotation.</text>
</comment>
<evidence type="ECO:0000313" key="17">
    <source>
        <dbReference type="Proteomes" id="UP000177362"/>
    </source>
</evidence>
<evidence type="ECO:0000256" key="5">
    <source>
        <dbReference type="ARBA" id="ARBA00022490"/>
    </source>
</evidence>
<comment type="subcellular location">
    <subcellularLocation>
        <location evidence="2 13">Cytoplasm</location>
    </subcellularLocation>
</comment>
<keyword evidence="5 13" id="KW-0963">Cytoplasm</keyword>
<evidence type="ECO:0000256" key="7">
    <source>
        <dbReference type="ARBA" id="ARBA00022723"/>
    </source>
</evidence>
<dbReference type="Pfam" id="PF01406">
    <property type="entry name" value="tRNA-synt_1e"/>
    <property type="match status" value="1"/>
</dbReference>
<gene>
    <name evidence="13" type="primary">cysS</name>
    <name evidence="16" type="ORF">A3C11_00720</name>
</gene>
<dbReference type="Proteomes" id="UP000177362">
    <property type="component" value="Unassembled WGS sequence"/>
</dbReference>
<comment type="catalytic activity">
    <reaction evidence="13">
        <text>tRNA(Cys) + L-cysteine + ATP = L-cysteinyl-tRNA(Cys) + AMP + diphosphate</text>
        <dbReference type="Rhea" id="RHEA:17773"/>
        <dbReference type="Rhea" id="RHEA-COMP:9661"/>
        <dbReference type="Rhea" id="RHEA-COMP:9679"/>
        <dbReference type="ChEBI" id="CHEBI:30616"/>
        <dbReference type="ChEBI" id="CHEBI:33019"/>
        <dbReference type="ChEBI" id="CHEBI:35235"/>
        <dbReference type="ChEBI" id="CHEBI:78442"/>
        <dbReference type="ChEBI" id="CHEBI:78517"/>
        <dbReference type="ChEBI" id="CHEBI:456215"/>
        <dbReference type="EC" id="6.1.1.16"/>
    </reaction>
</comment>
<evidence type="ECO:0000256" key="11">
    <source>
        <dbReference type="ARBA" id="ARBA00022917"/>
    </source>
</evidence>
<keyword evidence="9" id="KW-0862">Zinc</keyword>
<feature type="domain" description="tRNA synthetases class I catalytic" evidence="14">
    <location>
        <begin position="17"/>
        <end position="313"/>
    </location>
</feature>
<keyword evidence="8 13" id="KW-0547">Nucleotide-binding</keyword>
<evidence type="ECO:0000256" key="2">
    <source>
        <dbReference type="ARBA" id="ARBA00004496"/>
    </source>
</evidence>
<organism evidence="16 17">
    <name type="scientific">Candidatus Sungbacteria bacterium RIFCSPHIGHO2_02_FULL_49_12</name>
    <dbReference type="NCBI Taxonomy" id="1802271"/>
    <lineage>
        <taxon>Bacteria</taxon>
        <taxon>Candidatus Sungiibacteriota</taxon>
    </lineage>
</organism>
<comment type="similarity">
    <text evidence="3 13">Belongs to the class-I aminoacyl-tRNA synthetase family.</text>
</comment>
<dbReference type="GO" id="GO:0005524">
    <property type="term" value="F:ATP binding"/>
    <property type="evidence" value="ECO:0007669"/>
    <property type="project" value="UniProtKB-UniRule"/>
</dbReference>
<evidence type="ECO:0000256" key="6">
    <source>
        <dbReference type="ARBA" id="ARBA00022598"/>
    </source>
</evidence>
<dbReference type="EC" id="6.1.1.16" evidence="13"/>
<dbReference type="PANTHER" id="PTHR10890">
    <property type="entry name" value="CYSTEINYL-TRNA SYNTHETASE"/>
    <property type="match status" value="1"/>
</dbReference>
<evidence type="ECO:0000256" key="4">
    <source>
        <dbReference type="ARBA" id="ARBA00011245"/>
    </source>
</evidence>
<evidence type="ECO:0000256" key="3">
    <source>
        <dbReference type="ARBA" id="ARBA00005594"/>
    </source>
</evidence>
<name>A0A1G2KPC7_9BACT</name>
<evidence type="ECO:0000259" key="15">
    <source>
        <dbReference type="Pfam" id="PF09190"/>
    </source>
</evidence>
<feature type="binding site" evidence="13">
    <location>
        <position position="270"/>
    </location>
    <ligand>
        <name>ATP</name>
        <dbReference type="ChEBI" id="CHEBI:30616"/>
    </ligand>
</feature>
<dbReference type="PANTHER" id="PTHR10890:SF3">
    <property type="entry name" value="CYSTEINE--TRNA LIGASE, CYTOPLASMIC"/>
    <property type="match status" value="1"/>
</dbReference>
<proteinExistence type="inferred from homology"/>
<evidence type="ECO:0000256" key="13">
    <source>
        <dbReference type="HAMAP-Rule" id="MF_00041"/>
    </source>
</evidence>
<reference evidence="16 17" key="1">
    <citation type="journal article" date="2016" name="Nat. Commun.">
        <title>Thousands of microbial genomes shed light on interconnected biogeochemical processes in an aquifer system.</title>
        <authorList>
            <person name="Anantharaman K."/>
            <person name="Brown C.T."/>
            <person name="Hug L.A."/>
            <person name="Sharon I."/>
            <person name="Castelle C.J."/>
            <person name="Probst A.J."/>
            <person name="Thomas B.C."/>
            <person name="Singh A."/>
            <person name="Wilkins M.J."/>
            <person name="Karaoz U."/>
            <person name="Brodie E.L."/>
            <person name="Williams K.H."/>
            <person name="Hubbard S.S."/>
            <person name="Banfield J.F."/>
        </authorList>
    </citation>
    <scope>NUCLEOTIDE SEQUENCE [LARGE SCALE GENOMIC DNA]</scope>
</reference>
<dbReference type="GO" id="GO:0005829">
    <property type="term" value="C:cytosol"/>
    <property type="evidence" value="ECO:0007669"/>
    <property type="project" value="TreeGrafter"/>
</dbReference>
<comment type="caution">
    <text evidence="16">The sequence shown here is derived from an EMBL/GenBank/DDBJ whole genome shotgun (WGS) entry which is preliminary data.</text>
</comment>
<dbReference type="InterPro" id="IPR024909">
    <property type="entry name" value="Cys-tRNA/MSH_ligase"/>
</dbReference>
<dbReference type="InterPro" id="IPR015273">
    <property type="entry name" value="Cys-tRNA-synt_Ia_DALR"/>
</dbReference>
<feature type="short sequence motif" description="'HIGH' region" evidence="13">
    <location>
        <begin position="31"/>
        <end position="41"/>
    </location>
</feature>
<evidence type="ECO:0000313" key="16">
    <source>
        <dbReference type="EMBL" id="OHA01233.1"/>
    </source>
</evidence>
<dbReference type="Pfam" id="PF09190">
    <property type="entry name" value="DALR_2"/>
    <property type="match status" value="1"/>
</dbReference>
<dbReference type="CDD" id="cd00672">
    <property type="entry name" value="CysRS_core"/>
    <property type="match status" value="1"/>
</dbReference>
<feature type="domain" description="Cysteinyl-tRNA synthetase class Ia DALR" evidence="15">
    <location>
        <begin position="346"/>
        <end position="401"/>
    </location>
</feature>
<dbReference type="InterPro" id="IPR014729">
    <property type="entry name" value="Rossmann-like_a/b/a_fold"/>
</dbReference>
<comment type="subunit">
    <text evidence="4 13">Monomer.</text>
</comment>
<dbReference type="SUPFAM" id="SSF47323">
    <property type="entry name" value="Anticodon-binding domain of a subclass of class I aminoacyl-tRNA synthetases"/>
    <property type="match status" value="1"/>
</dbReference>
<dbReference type="Gene3D" id="1.20.120.1910">
    <property type="entry name" value="Cysteine-tRNA ligase, C-terminal anti-codon recognition domain"/>
    <property type="match status" value="1"/>
</dbReference>
<keyword evidence="7" id="KW-0479">Metal-binding</keyword>
<feature type="short sequence motif" description="'KMSKS' region" evidence="13">
    <location>
        <begin position="267"/>
        <end position="271"/>
    </location>
</feature>
<accession>A0A1G2KPC7</accession>
<dbReference type="InterPro" id="IPR032678">
    <property type="entry name" value="tRNA-synt_1_cat_dom"/>
</dbReference>
<evidence type="ECO:0000256" key="12">
    <source>
        <dbReference type="ARBA" id="ARBA00023146"/>
    </source>
</evidence>
<keyword evidence="6 13" id="KW-0436">Ligase</keyword>
<evidence type="ECO:0000259" key="14">
    <source>
        <dbReference type="Pfam" id="PF01406"/>
    </source>
</evidence>
<dbReference type="AlphaFoldDB" id="A0A1G2KPC7"/>
<sequence length="461" mass="53155">MAVKFKNTLTRKIESIKPRRAHRLDIFVCGPTVYADSHIGHARTYTSFDGIVSYLRFRGYRVRYLVNITNIDDKIINRANETGVSALDLSRQLTEGYLEDMRRLQIGSPDWYEPASKHISEIVKQIARLIKKGYAYPSGGSVYYSVAKFKDYGKLSKQKGAKLRSAVRIEKDPHKKSPLDFVLWKAKKPGEPSWPSPWGAGRPGWHIEDTAISEHFFGPQYDIHGGGIELVFPHHESEIAQQEAASGKKPFVRMWLHTGLLNIRGEKMSKSLKNFITIRDMLSRHSVESFRLLVFRTHYRAPLHYSNELLDETERSLMRLQELEKRLRAVTQSKGKARFAKNIKNAFTKRLDHDFDTPRFLADLFTYASQINKAIDKNELTKKEAARILKTLADVNSVLKIFPRESVQRETIPAEIRALAEKREEFRKTQNWAEADRIRKEIEDAGFILEDSPSGLKIKNR</sequence>
<keyword evidence="11 13" id="KW-0648">Protein biosynthesis</keyword>
<dbReference type="HAMAP" id="MF_00041">
    <property type="entry name" value="Cys_tRNA_synth"/>
    <property type="match status" value="1"/>
</dbReference>
<dbReference type="STRING" id="1802271.A3C11_00720"/>
<dbReference type="SUPFAM" id="SSF52374">
    <property type="entry name" value="Nucleotidylyl transferase"/>
    <property type="match status" value="1"/>
</dbReference>
<dbReference type="InterPro" id="IPR015803">
    <property type="entry name" value="Cys-tRNA-ligase"/>
</dbReference>
<dbReference type="EMBL" id="MHQJ01000021">
    <property type="protein sequence ID" value="OHA01233.1"/>
    <property type="molecule type" value="Genomic_DNA"/>
</dbReference>
<dbReference type="InterPro" id="IPR009080">
    <property type="entry name" value="tRNAsynth_Ia_anticodon-bd"/>
</dbReference>
<dbReference type="GO" id="GO:0004817">
    <property type="term" value="F:cysteine-tRNA ligase activity"/>
    <property type="evidence" value="ECO:0007669"/>
    <property type="project" value="UniProtKB-UniRule"/>
</dbReference>
<evidence type="ECO:0000256" key="8">
    <source>
        <dbReference type="ARBA" id="ARBA00022741"/>
    </source>
</evidence>
<dbReference type="PRINTS" id="PR00983">
    <property type="entry name" value="TRNASYNTHCYS"/>
</dbReference>
<keyword evidence="12 13" id="KW-0030">Aminoacyl-tRNA synthetase</keyword>
<dbReference type="NCBIfam" id="TIGR00435">
    <property type="entry name" value="cysS"/>
    <property type="match status" value="1"/>
</dbReference>
<dbReference type="Gene3D" id="3.40.50.620">
    <property type="entry name" value="HUPs"/>
    <property type="match status" value="1"/>
</dbReference>
<protein>
    <recommendedName>
        <fullName evidence="13">Cysteine--tRNA ligase</fullName>
        <ecNumber evidence="13">6.1.1.16</ecNumber>
    </recommendedName>
    <alternativeName>
        <fullName evidence="13">Cysteinyl-tRNA synthetase</fullName>
        <shortName evidence="13">CysRS</shortName>
    </alternativeName>
</protein>
<dbReference type="GO" id="GO:0046872">
    <property type="term" value="F:metal ion binding"/>
    <property type="evidence" value="ECO:0007669"/>
    <property type="project" value="UniProtKB-KW"/>
</dbReference>
<evidence type="ECO:0000256" key="10">
    <source>
        <dbReference type="ARBA" id="ARBA00022840"/>
    </source>
</evidence>
<comment type="cofactor">
    <cofactor evidence="1">
        <name>Zn(2+)</name>
        <dbReference type="ChEBI" id="CHEBI:29105"/>
    </cofactor>
</comment>
<keyword evidence="10 13" id="KW-0067">ATP-binding</keyword>
<dbReference type="GO" id="GO:0006423">
    <property type="term" value="P:cysteinyl-tRNA aminoacylation"/>
    <property type="evidence" value="ECO:0007669"/>
    <property type="project" value="UniProtKB-UniRule"/>
</dbReference>
<evidence type="ECO:0000256" key="1">
    <source>
        <dbReference type="ARBA" id="ARBA00001947"/>
    </source>
</evidence>
<evidence type="ECO:0000256" key="9">
    <source>
        <dbReference type="ARBA" id="ARBA00022833"/>
    </source>
</evidence>